<dbReference type="Gene3D" id="1.10.132.20">
    <property type="entry name" value="Ribosome-recycling factor"/>
    <property type="match status" value="1"/>
</dbReference>
<evidence type="ECO:0000313" key="1">
    <source>
        <dbReference type="EMBL" id="GAG50729.1"/>
    </source>
</evidence>
<dbReference type="InterPro" id="IPR036191">
    <property type="entry name" value="RRF_sf"/>
</dbReference>
<comment type="caution">
    <text evidence="1">The sequence shown here is derived from an EMBL/GenBank/DDBJ whole genome shotgun (WGS) entry which is preliminary data.</text>
</comment>
<dbReference type="EMBL" id="BARS01052009">
    <property type="protein sequence ID" value="GAG50729.1"/>
    <property type="molecule type" value="Genomic_DNA"/>
</dbReference>
<name>X0Y456_9ZZZZ</name>
<gene>
    <name evidence="1" type="ORF">S01H1_77400</name>
</gene>
<reference evidence="1" key="1">
    <citation type="journal article" date="2014" name="Front. Microbiol.">
        <title>High frequency of phylogenetically diverse reductive dehalogenase-homologous genes in deep subseafloor sedimentary metagenomes.</title>
        <authorList>
            <person name="Kawai M."/>
            <person name="Futagami T."/>
            <person name="Toyoda A."/>
            <person name="Takaki Y."/>
            <person name="Nishi S."/>
            <person name="Hori S."/>
            <person name="Arai W."/>
            <person name="Tsubouchi T."/>
            <person name="Morono Y."/>
            <person name="Uchiyama I."/>
            <person name="Ito T."/>
            <person name="Fujiyama A."/>
            <person name="Inagaki F."/>
            <person name="Takami H."/>
        </authorList>
    </citation>
    <scope>NUCLEOTIDE SEQUENCE</scope>
    <source>
        <strain evidence="1">Expedition CK06-06</strain>
    </source>
</reference>
<accession>X0Y456</accession>
<dbReference type="SUPFAM" id="SSF55194">
    <property type="entry name" value="Ribosome recycling factor, RRF"/>
    <property type="match status" value="1"/>
</dbReference>
<proteinExistence type="predicted"/>
<organism evidence="1">
    <name type="scientific">marine sediment metagenome</name>
    <dbReference type="NCBI Taxonomy" id="412755"/>
    <lineage>
        <taxon>unclassified sequences</taxon>
        <taxon>metagenomes</taxon>
        <taxon>ecological metagenomes</taxon>
    </lineage>
</organism>
<protein>
    <submittedName>
        <fullName evidence="1">Uncharacterized protein</fullName>
    </submittedName>
</protein>
<dbReference type="AlphaFoldDB" id="X0Y456"/>
<feature type="non-terminal residue" evidence="1">
    <location>
        <position position="1"/>
    </location>
</feature>
<sequence length="33" mass="3874">LHRAMDNFQTLTDEHITILDELLAAKEQEILHD</sequence>